<sequence>MIMSTLLYIAYLSDLCIHQRRSRRGGTGVLTPVRTLLEPRDQRLVVYRLISSPTSLSTSTSTPTFYSFLASPAWHSSESSSPGIPLAQSGGSHTERQRNTTRHVPLPSEGV</sequence>
<name>A0A067SSD1_GALM3</name>
<organism evidence="2 3">
    <name type="scientific">Galerina marginata (strain CBS 339.88)</name>
    <dbReference type="NCBI Taxonomy" id="685588"/>
    <lineage>
        <taxon>Eukaryota</taxon>
        <taxon>Fungi</taxon>
        <taxon>Dikarya</taxon>
        <taxon>Basidiomycota</taxon>
        <taxon>Agaricomycotina</taxon>
        <taxon>Agaricomycetes</taxon>
        <taxon>Agaricomycetidae</taxon>
        <taxon>Agaricales</taxon>
        <taxon>Agaricineae</taxon>
        <taxon>Strophariaceae</taxon>
        <taxon>Galerina</taxon>
    </lineage>
</organism>
<keyword evidence="3" id="KW-1185">Reference proteome</keyword>
<accession>A0A067SSD1</accession>
<dbReference type="EMBL" id="KL142384">
    <property type="protein sequence ID" value="KDR73870.1"/>
    <property type="molecule type" value="Genomic_DNA"/>
</dbReference>
<evidence type="ECO:0000313" key="2">
    <source>
        <dbReference type="EMBL" id="KDR73870.1"/>
    </source>
</evidence>
<dbReference type="HOGENOM" id="CLU_2158574_0_0_1"/>
<evidence type="ECO:0000313" key="3">
    <source>
        <dbReference type="Proteomes" id="UP000027222"/>
    </source>
</evidence>
<reference evidence="3" key="1">
    <citation type="journal article" date="2014" name="Proc. Natl. Acad. Sci. U.S.A.">
        <title>Extensive sampling of basidiomycete genomes demonstrates inadequacy of the white-rot/brown-rot paradigm for wood decay fungi.</title>
        <authorList>
            <person name="Riley R."/>
            <person name="Salamov A.A."/>
            <person name="Brown D.W."/>
            <person name="Nagy L.G."/>
            <person name="Floudas D."/>
            <person name="Held B.W."/>
            <person name="Levasseur A."/>
            <person name="Lombard V."/>
            <person name="Morin E."/>
            <person name="Otillar R."/>
            <person name="Lindquist E.A."/>
            <person name="Sun H."/>
            <person name="LaButti K.M."/>
            <person name="Schmutz J."/>
            <person name="Jabbour D."/>
            <person name="Luo H."/>
            <person name="Baker S.E."/>
            <person name="Pisabarro A.G."/>
            <person name="Walton J.D."/>
            <person name="Blanchette R.A."/>
            <person name="Henrissat B."/>
            <person name="Martin F."/>
            <person name="Cullen D."/>
            <person name="Hibbett D.S."/>
            <person name="Grigoriev I.V."/>
        </authorList>
    </citation>
    <scope>NUCLEOTIDE SEQUENCE [LARGE SCALE GENOMIC DNA]</scope>
    <source>
        <strain evidence="3">CBS 339.88</strain>
    </source>
</reference>
<evidence type="ECO:0000256" key="1">
    <source>
        <dbReference type="SAM" id="MobiDB-lite"/>
    </source>
</evidence>
<gene>
    <name evidence="2" type="ORF">GALMADRAFT_592984</name>
</gene>
<proteinExistence type="predicted"/>
<dbReference type="AlphaFoldDB" id="A0A067SSD1"/>
<dbReference type="Proteomes" id="UP000027222">
    <property type="component" value="Unassembled WGS sequence"/>
</dbReference>
<protein>
    <submittedName>
        <fullName evidence="2">Uncharacterized protein</fullName>
    </submittedName>
</protein>
<feature type="region of interest" description="Disordered" evidence="1">
    <location>
        <begin position="73"/>
        <end position="111"/>
    </location>
</feature>